<evidence type="ECO:0000313" key="10">
    <source>
        <dbReference type="RefSeq" id="XP_021835614.1"/>
    </source>
</evidence>
<dbReference type="GO" id="GO:0003723">
    <property type="term" value="F:RNA binding"/>
    <property type="evidence" value="ECO:0000318"/>
    <property type="project" value="GO_Central"/>
</dbReference>
<evidence type="ECO:0000256" key="1">
    <source>
        <dbReference type="ARBA" id="ARBA00004604"/>
    </source>
</evidence>
<sequence length="262" mass="30616">MAEIEELEAQNPEIDSIKAAKKAVKDEERERKRREKRRKILMKESEKADKRGVCYLSRIPPKMDPLKLRQTLSPYGEILRIYLAPEDPEAQTRRKRSGGFRGQEFKEGWVEFADKRIAKRVANMLNGEEIGGKKRSKFYYDIWNIKYLSKFKWDDLTEETTIKNATREQRLRMELSSANKERDFYLSKVDQSRAFSEIEKRMAKKRKLENGVDSEGPNEQQKPKVIRPFSQKKPIAEKAEKDKPKLSKAVLAEIFNSGNGEA</sequence>
<dbReference type="KEGG" id="soe:110775313"/>
<dbReference type="GO" id="GO:0000447">
    <property type="term" value="P:endonucleolytic cleavage in ITS1 to separate SSU-rRNA from 5.8S rRNA and LSU-rRNA from tricistronic rRNA transcript (SSU-rRNA, 5.8S rRNA, LSU-rRNA)"/>
    <property type="evidence" value="ECO:0000318"/>
    <property type="project" value="GO_Central"/>
</dbReference>
<dbReference type="AlphaFoldDB" id="A0A9R0JI77"/>
<feature type="compositionally biased region" description="Basic residues" evidence="6">
    <location>
        <begin position="31"/>
        <end position="40"/>
    </location>
</feature>
<dbReference type="Gene3D" id="3.30.70.330">
    <property type="match status" value="1"/>
</dbReference>
<evidence type="ECO:0000259" key="7">
    <source>
        <dbReference type="PROSITE" id="PS50102"/>
    </source>
</evidence>
<feature type="domain" description="RRM" evidence="7">
    <location>
        <begin position="52"/>
        <end position="134"/>
    </location>
</feature>
<proteinExistence type="inferred from homology"/>
<gene>
    <name evidence="9 10 11" type="primary">LOC110775313</name>
</gene>
<dbReference type="RefSeq" id="XP_021835615.1">
    <property type="nucleotide sequence ID" value="XM_021979923.1"/>
</dbReference>
<organism evidence="8 10">
    <name type="scientific">Spinacia oleracea</name>
    <name type="common">Spinach</name>
    <dbReference type="NCBI Taxonomy" id="3562"/>
    <lineage>
        <taxon>Eukaryota</taxon>
        <taxon>Viridiplantae</taxon>
        <taxon>Streptophyta</taxon>
        <taxon>Embryophyta</taxon>
        <taxon>Tracheophyta</taxon>
        <taxon>Spermatophyta</taxon>
        <taxon>Magnoliopsida</taxon>
        <taxon>eudicotyledons</taxon>
        <taxon>Gunneridae</taxon>
        <taxon>Pentapetalae</taxon>
        <taxon>Caryophyllales</taxon>
        <taxon>Chenopodiaceae</taxon>
        <taxon>Chenopodioideae</taxon>
        <taxon>Anserineae</taxon>
        <taxon>Spinacia</taxon>
    </lineage>
</organism>
<evidence type="ECO:0000256" key="2">
    <source>
        <dbReference type="ARBA" id="ARBA00005819"/>
    </source>
</evidence>
<feature type="compositionally biased region" description="Basic and acidic residues" evidence="6">
    <location>
        <begin position="18"/>
        <end position="30"/>
    </location>
</feature>
<dbReference type="SMART" id="SM00360">
    <property type="entry name" value="RRM"/>
    <property type="match status" value="1"/>
</dbReference>
<feature type="compositionally biased region" description="Basic and acidic residues" evidence="6">
    <location>
        <begin position="234"/>
        <end position="244"/>
    </location>
</feature>
<comment type="similarity">
    <text evidence="2">Belongs to the ESF2/ABP1 family.</text>
</comment>
<dbReference type="Pfam" id="PF00076">
    <property type="entry name" value="RRM_1"/>
    <property type="match status" value="1"/>
</dbReference>
<dbReference type="InterPro" id="IPR035979">
    <property type="entry name" value="RBD_domain_sf"/>
</dbReference>
<dbReference type="CDD" id="cd12263">
    <property type="entry name" value="RRM_ABT1_like"/>
    <property type="match status" value="1"/>
</dbReference>
<dbReference type="GO" id="GO:0000472">
    <property type="term" value="P:endonucleolytic cleavage to generate mature 5'-end of SSU-rRNA from (SSU-rRNA, 5.8S rRNA, LSU-rRNA)"/>
    <property type="evidence" value="ECO:0000318"/>
    <property type="project" value="GO_Central"/>
</dbReference>
<evidence type="ECO:0000313" key="9">
    <source>
        <dbReference type="RefSeq" id="XP_021835612.1"/>
    </source>
</evidence>
<dbReference type="GO" id="GO:0005730">
    <property type="term" value="C:nucleolus"/>
    <property type="evidence" value="ECO:0000318"/>
    <property type="project" value="GO_Central"/>
</dbReference>
<dbReference type="PANTHER" id="PTHR12311">
    <property type="entry name" value="ACTIVATOR OF BASAL TRANSCRIPTION 1"/>
    <property type="match status" value="1"/>
</dbReference>
<evidence type="ECO:0000256" key="4">
    <source>
        <dbReference type="ARBA" id="ARBA00023242"/>
    </source>
</evidence>
<reference evidence="8" key="1">
    <citation type="journal article" date="2021" name="Nat. Commun.">
        <title>Genomic analyses provide insights into spinach domestication and the genetic basis of agronomic traits.</title>
        <authorList>
            <person name="Cai X."/>
            <person name="Sun X."/>
            <person name="Xu C."/>
            <person name="Sun H."/>
            <person name="Wang X."/>
            <person name="Ge C."/>
            <person name="Zhang Z."/>
            <person name="Wang Q."/>
            <person name="Fei Z."/>
            <person name="Jiao C."/>
            <person name="Wang Q."/>
        </authorList>
    </citation>
    <scope>NUCLEOTIDE SEQUENCE [LARGE SCALE GENOMIC DNA]</scope>
    <source>
        <strain evidence="8">cv. Varoflay</strain>
    </source>
</reference>
<name>A0A9R0JI77_SPIOL</name>
<evidence type="ECO:0000313" key="11">
    <source>
        <dbReference type="RefSeq" id="XP_021835615.1"/>
    </source>
</evidence>
<dbReference type="InterPro" id="IPR000504">
    <property type="entry name" value="RRM_dom"/>
</dbReference>
<dbReference type="RefSeq" id="XP_021835612.1">
    <property type="nucleotide sequence ID" value="XM_021979920.1"/>
</dbReference>
<dbReference type="RefSeq" id="XP_021835614.1">
    <property type="nucleotide sequence ID" value="XM_021979922.1"/>
</dbReference>
<dbReference type="OrthoDB" id="287393at2759"/>
<dbReference type="InterPro" id="IPR039119">
    <property type="entry name" value="ABT1/Esf2"/>
</dbReference>
<protein>
    <submittedName>
        <fullName evidence="9 10">Pre-rRNA-processing protein ESF2</fullName>
    </submittedName>
</protein>
<dbReference type="InterPro" id="IPR012677">
    <property type="entry name" value="Nucleotide-bd_a/b_plait_sf"/>
</dbReference>
<evidence type="ECO:0000256" key="5">
    <source>
        <dbReference type="PROSITE-ProRule" id="PRU00176"/>
    </source>
</evidence>
<accession>A0A9R0JI77</accession>
<dbReference type="GeneID" id="110775313"/>
<keyword evidence="3 5" id="KW-0694">RNA-binding</keyword>
<feature type="region of interest" description="Disordered" evidence="6">
    <location>
        <begin position="18"/>
        <end position="47"/>
    </location>
</feature>
<reference evidence="9 10" key="2">
    <citation type="submission" date="2025-04" db="UniProtKB">
        <authorList>
            <consortium name="RefSeq"/>
        </authorList>
    </citation>
    <scope>IDENTIFICATION</scope>
</reference>
<dbReference type="InterPro" id="IPR034353">
    <property type="entry name" value="ABT1/ESF2_RRM"/>
</dbReference>
<keyword evidence="4" id="KW-0539">Nucleus</keyword>
<dbReference type="Proteomes" id="UP000813463">
    <property type="component" value="Chromosome 2"/>
</dbReference>
<dbReference type="PANTHER" id="PTHR12311:SF7">
    <property type="entry name" value="ACTIVATOR OF BASAL TRANSCRIPTION 1"/>
    <property type="match status" value="1"/>
</dbReference>
<dbReference type="GO" id="GO:0000480">
    <property type="term" value="P:endonucleolytic cleavage in 5'-ETS of tricistronic rRNA transcript (SSU-rRNA, 5.8S rRNA, LSU-rRNA)"/>
    <property type="evidence" value="ECO:0000318"/>
    <property type="project" value="GO_Central"/>
</dbReference>
<evidence type="ECO:0000256" key="6">
    <source>
        <dbReference type="SAM" id="MobiDB-lite"/>
    </source>
</evidence>
<comment type="subcellular location">
    <subcellularLocation>
        <location evidence="1">Nucleus</location>
        <location evidence="1">Nucleolus</location>
    </subcellularLocation>
</comment>
<evidence type="ECO:0000313" key="8">
    <source>
        <dbReference type="Proteomes" id="UP000813463"/>
    </source>
</evidence>
<dbReference type="PROSITE" id="PS50102">
    <property type="entry name" value="RRM"/>
    <property type="match status" value="1"/>
</dbReference>
<dbReference type="GO" id="GO:0034462">
    <property type="term" value="P:small-subunit processome assembly"/>
    <property type="evidence" value="ECO:0000318"/>
    <property type="project" value="GO_Central"/>
</dbReference>
<keyword evidence="8" id="KW-1185">Reference proteome</keyword>
<evidence type="ECO:0000256" key="3">
    <source>
        <dbReference type="ARBA" id="ARBA00022884"/>
    </source>
</evidence>
<feature type="region of interest" description="Disordered" evidence="6">
    <location>
        <begin position="206"/>
        <end position="244"/>
    </location>
</feature>
<dbReference type="SUPFAM" id="SSF54928">
    <property type="entry name" value="RNA-binding domain, RBD"/>
    <property type="match status" value="1"/>
</dbReference>